<gene>
    <name evidence="2" type="ORF">CIK84_18855</name>
</gene>
<feature type="compositionally biased region" description="Low complexity" evidence="1">
    <location>
        <begin position="22"/>
        <end position="36"/>
    </location>
</feature>
<reference evidence="2 3" key="1">
    <citation type="journal article" date="2017" name="Elife">
        <title>Extensive horizontal gene transfer in cheese-associated bacteria.</title>
        <authorList>
            <person name="Bonham K.S."/>
            <person name="Wolfe B.E."/>
            <person name="Dutton R.J."/>
        </authorList>
    </citation>
    <scope>NUCLEOTIDE SEQUENCE [LARGE SCALE GENOMIC DNA]</scope>
    <source>
        <strain evidence="2 3">JB182</strain>
    </source>
</reference>
<evidence type="ECO:0000256" key="1">
    <source>
        <dbReference type="SAM" id="MobiDB-lite"/>
    </source>
</evidence>
<dbReference type="EMBL" id="PNQX01000006">
    <property type="protein sequence ID" value="PMQ18543.1"/>
    <property type="molecule type" value="Genomic_DNA"/>
</dbReference>
<evidence type="ECO:0000313" key="2">
    <source>
        <dbReference type="EMBL" id="PMQ18543.1"/>
    </source>
</evidence>
<evidence type="ECO:0000313" key="3">
    <source>
        <dbReference type="Proteomes" id="UP000235739"/>
    </source>
</evidence>
<dbReference type="AlphaFoldDB" id="A0A2N7RXD2"/>
<comment type="caution">
    <text evidence="2">The sequence shown here is derived from an EMBL/GenBank/DDBJ whole genome shotgun (WGS) entry which is preliminary data.</text>
</comment>
<name>A0A2N7RXD2_9MICC</name>
<protein>
    <submittedName>
        <fullName evidence="2">Uncharacterized protein</fullName>
    </submittedName>
</protein>
<dbReference type="Proteomes" id="UP000235739">
    <property type="component" value="Unassembled WGS sequence"/>
</dbReference>
<proteinExistence type="predicted"/>
<accession>A0A2N7RXD2</accession>
<feature type="region of interest" description="Disordered" evidence="1">
    <location>
        <begin position="1"/>
        <end position="47"/>
    </location>
</feature>
<organism evidence="2 3">
    <name type="scientific">Glutamicibacter arilaitensis</name>
    <dbReference type="NCBI Taxonomy" id="256701"/>
    <lineage>
        <taxon>Bacteria</taxon>
        <taxon>Bacillati</taxon>
        <taxon>Actinomycetota</taxon>
        <taxon>Actinomycetes</taxon>
        <taxon>Micrococcales</taxon>
        <taxon>Micrococcaceae</taxon>
        <taxon>Glutamicibacter</taxon>
    </lineage>
</organism>
<sequence>MTSDPSIWERNLQADTERLQKSGAAASAASSPGRRAQTSPPVPNPWDVFTHQSKPYRVMRLQPGDYPGHPIQPHQAVTALIHTPTGNPQIHGQATARTPHLVHVVWEDEKGEAYGTWLPHLSVTFDNLPPYPTTEGQGP</sequence>